<keyword evidence="5" id="KW-1185">Reference proteome</keyword>
<dbReference type="OrthoDB" id="47374at2759"/>
<dbReference type="Pfam" id="PF00583">
    <property type="entry name" value="Acetyltransf_1"/>
    <property type="match status" value="1"/>
</dbReference>
<name>A0CWR3_PARTE</name>
<dbReference type="KEGG" id="ptm:GSPATT00001433001"/>
<dbReference type="PROSITE" id="PS51186">
    <property type="entry name" value="GNAT"/>
    <property type="match status" value="1"/>
</dbReference>
<dbReference type="PANTHER" id="PTHR42919:SF8">
    <property type="entry name" value="N-ALPHA-ACETYLTRANSFERASE 50"/>
    <property type="match status" value="1"/>
</dbReference>
<dbReference type="Proteomes" id="UP000000600">
    <property type="component" value="Unassembled WGS sequence"/>
</dbReference>
<dbReference type="InParanoid" id="A0CWR3"/>
<evidence type="ECO:0000313" key="5">
    <source>
        <dbReference type="Proteomes" id="UP000000600"/>
    </source>
</evidence>
<dbReference type="InterPro" id="IPR051556">
    <property type="entry name" value="N-term/lysine_N-AcTrnsfr"/>
</dbReference>
<dbReference type="Gene3D" id="3.40.630.30">
    <property type="match status" value="1"/>
</dbReference>
<dbReference type="InterPro" id="IPR016181">
    <property type="entry name" value="Acyl_CoA_acyltransferase"/>
</dbReference>
<dbReference type="STRING" id="5888.A0CWR3"/>
<dbReference type="RefSeq" id="XP_001442627.1">
    <property type="nucleotide sequence ID" value="XM_001442590.1"/>
</dbReference>
<dbReference type="GeneID" id="5028412"/>
<organism evidence="4 5">
    <name type="scientific">Paramecium tetraurelia</name>
    <dbReference type="NCBI Taxonomy" id="5888"/>
    <lineage>
        <taxon>Eukaryota</taxon>
        <taxon>Sar</taxon>
        <taxon>Alveolata</taxon>
        <taxon>Ciliophora</taxon>
        <taxon>Intramacronucleata</taxon>
        <taxon>Oligohymenophorea</taxon>
        <taxon>Peniculida</taxon>
        <taxon>Parameciidae</taxon>
        <taxon>Paramecium</taxon>
    </lineage>
</organism>
<dbReference type="PANTHER" id="PTHR42919">
    <property type="entry name" value="N-ALPHA-ACETYLTRANSFERASE"/>
    <property type="match status" value="1"/>
</dbReference>
<dbReference type="HOGENOM" id="CLU_013985_5_3_1"/>
<dbReference type="CDD" id="cd04301">
    <property type="entry name" value="NAT_SF"/>
    <property type="match status" value="1"/>
</dbReference>
<dbReference type="GO" id="GO:0007064">
    <property type="term" value="P:mitotic sister chromatid cohesion"/>
    <property type="evidence" value="ECO:0000318"/>
    <property type="project" value="GO_Central"/>
</dbReference>
<sequence>MEQKPKLTFGEINSKNLEQFKIITQRHYQFLIAISFIRGFSLIKTFLHQPHYRIFIMILQIEDQDEVKTAYIMTFGVLDAYRRLGFGSQLLYELINRINSYKEIRRIYLHIWSNNDVGFQFYLSHGFEKTKYMKNYYTNIEPPHCYILTKRLYPDEDPPIQYIEQDFQN</sequence>
<dbReference type="GO" id="GO:0031415">
    <property type="term" value="C:NatA complex"/>
    <property type="evidence" value="ECO:0000318"/>
    <property type="project" value="GO_Central"/>
</dbReference>
<dbReference type="EMBL" id="CT868207">
    <property type="protein sequence ID" value="CAK75230.1"/>
    <property type="molecule type" value="Genomic_DNA"/>
</dbReference>
<evidence type="ECO:0000256" key="2">
    <source>
        <dbReference type="ARBA" id="ARBA00023315"/>
    </source>
</evidence>
<feature type="domain" description="N-acetyltransferase" evidence="3">
    <location>
        <begin position="7"/>
        <end position="153"/>
    </location>
</feature>
<evidence type="ECO:0000256" key="1">
    <source>
        <dbReference type="ARBA" id="ARBA00022679"/>
    </source>
</evidence>
<accession>A0CWR3</accession>
<dbReference type="eggNOG" id="KOG3138">
    <property type="taxonomic scope" value="Eukaryota"/>
</dbReference>
<keyword evidence="2" id="KW-0012">Acyltransferase</keyword>
<evidence type="ECO:0000313" key="4">
    <source>
        <dbReference type="EMBL" id="CAK75230.1"/>
    </source>
</evidence>
<dbReference type="SUPFAM" id="SSF55729">
    <property type="entry name" value="Acyl-CoA N-acyltransferases (Nat)"/>
    <property type="match status" value="1"/>
</dbReference>
<evidence type="ECO:0000259" key="3">
    <source>
        <dbReference type="PROSITE" id="PS51186"/>
    </source>
</evidence>
<dbReference type="GO" id="GO:0008080">
    <property type="term" value="F:N-acetyltransferase activity"/>
    <property type="evidence" value="ECO:0000318"/>
    <property type="project" value="GO_Central"/>
</dbReference>
<dbReference type="InterPro" id="IPR000182">
    <property type="entry name" value="GNAT_dom"/>
</dbReference>
<dbReference type="AlphaFoldDB" id="A0CWR3"/>
<proteinExistence type="predicted"/>
<protein>
    <recommendedName>
        <fullName evidence="3">N-acetyltransferase domain-containing protein</fullName>
    </recommendedName>
</protein>
<gene>
    <name evidence="4" type="ORF">GSPATT00001433001</name>
</gene>
<keyword evidence="1" id="KW-0808">Transferase</keyword>
<reference evidence="4 5" key="1">
    <citation type="journal article" date="2006" name="Nature">
        <title>Global trends of whole-genome duplications revealed by the ciliate Paramecium tetraurelia.</title>
        <authorList>
            <consortium name="Genoscope"/>
            <person name="Aury J.-M."/>
            <person name="Jaillon O."/>
            <person name="Duret L."/>
            <person name="Noel B."/>
            <person name="Jubin C."/>
            <person name="Porcel B.M."/>
            <person name="Segurens B."/>
            <person name="Daubin V."/>
            <person name="Anthouard V."/>
            <person name="Aiach N."/>
            <person name="Arnaiz O."/>
            <person name="Billaut A."/>
            <person name="Beisson J."/>
            <person name="Blanc I."/>
            <person name="Bouhouche K."/>
            <person name="Camara F."/>
            <person name="Duharcourt S."/>
            <person name="Guigo R."/>
            <person name="Gogendeau D."/>
            <person name="Katinka M."/>
            <person name="Keller A.-M."/>
            <person name="Kissmehl R."/>
            <person name="Klotz C."/>
            <person name="Koll F."/>
            <person name="Le Moue A."/>
            <person name="Lepere C."/>
            <person name="Malinsky S."/>
            <person name="Nowacki M."/>
            <person name="Nowak J.K."/>
            <person name="Plattner H."/>
            <person name="Poulain J."/>
            <person name="Ruiz F."/>
            <person name="Serrano V."/>
            <person name="Zagulski M."/>
            <person name="Dessen P."/>
            <person name="Betermier M."/>
            <person name="Weissenbach J."/>
            <person name="Scarpelli C."/>
            <person name="Schachter V."/>
            <person name="Sperling L."/>
            <person name="Meyer E."/>
            <person name="Cohen J."/>
            <person name="Wincker P."/>
        </authorList>
    </citation>
    <scope>NUCLEOTIDE SEQUENCE [LARGE SCALE GENOMIC DNA]</scope>
    <source>
        <strain evidence="4 5">Stock d4-2</strain>
    </source>
</reference>